<keyword evidence="3" id="KW-1003">Cell membrane</keyword>
<accession>A0A1M4XVA2</accession>
<dbReference type="Gene3D" id="1.10.3720.10">
    <property type="entry name" value="MetI-like"/>
    <property type="match status" value="1"/>
</dbReference>
<dbReference type="PANTHER" id="PTHR43227">
    <property type="entry name" value="BLL4140 PROTEIN"/>
    <property type="match status" value="1"/>
</dbReference>
<dbReference type="SUPFAM" id="SSF161098">
    <property type="entry name" value="MetI-like"/>
    <property type="match status" value="1"/>
</dbReference>
<reference evidence="9 10" key="1">
    <citation type="submission" date="2016-11" db="EMBL/GenBank/DDBJ databases">
        <authorList>
            <person name="Jaros S."/>
            <person name="Januszkiewicz K."/>
            <person name="Wedrychowicz H."/>
        </authorList>
    </citation>
    <scope>NUCLEOTIDE SEQUENCE [LARGE SCALE GENOMIC DNA]</scope>
    <source>
        <strain evidence="9 10">DSM 2631</strain>
    </source>
</reference>
<evidence type="ECO:0000256" key="1">
    <source>
        <dbReference type="ARBA" id="ARBA00004651"/>
    </source>
</evidence>
<dbReference type="AlphaFoldDB" id="A0A1M4XVA2"/>
<feature type="transmembrane region" description="Helical" evidence="7">
    <location>
        <begin position="153"/>
        <end position="179"/>
    </location>
</feature>
<dbReference type="InterPro" id="IPR035906">
    <property type="entry name" value="MetI-like_sf"/>
</dbReference>
<dbReference type="PANTHER" id="PTHR43227:SF7">
    <property type="entry name" value="ARABINOOLIGOSACCHARIDES TRANSPORT SYSTEM PERMEASE PROTEIN ARAP"/>
    <property type="match status" value="1"/>
</dbReference>
<evidence type="ECO:0000259" key="8">
    <source>
        <dbReference type="PROSITE" id="PS50928"/>
    </source>
</evidence>
<evidence type="ECO:0000313" key="9">
    <source>
        <dbReference type="EMBL" id="SHE97421.1"/>
    </source>
</evidence>
<keyword evidence="5 7" id="KW-1133">Transmembrane helix</keyword>
<proteinExistence type="inferred from homology"/>
<organism evidence="9 10">
    <name type="scientific">Clostridium fallax</name>
    <dbReference type="NCBI Taxonomy" id="1533"/>
    <lineage>
        <taxon>Bacteria</taxon>
        <taxon>Bacillati</taxon>
        <taxon>Bacillota</taxon>
        <taxon>Clostridia</taxon>
        <taxon>Eubacteriales</taxon>
        <taxon>Clostridiaceae</taxon>
        <taxon>Clostridium</taxon>
    </lineage>
</organism>
<dbReference type="Proteomes" id="UP000184035">
    <property type="component" value="Unassembled WGS sequence"/>
</dbReference>
<feature type="domain" description="ABC transmembrane type-1" evidence="8">
    <location>
        <begin position="67"/>
        <end position="279"/>
    </location>
</feature>
<keyword evidence="6 7" id="KW-0472">Membrane</keyword>
<evidence type="ECO:0000256" key="2">
    <source>
        <dbReference type="ARBA" id="ARBA00022448"/>
    </source>
</evidence>
<dbReference type="OrthoDB" id="9761387at2"/>
<keyword evidence="10" id="KW-1185">Reference proteome</keyword>
<gene>
    <name evidence="9" type="ORF">SAMN05443638_12129</name>
</gene>
<feature type="transmembrane region" description="Helical" evidence="7">
    <location>
        <begin position="9"/>
        <end position="28"/>
    </location>
</feature>
<comment type="similarity">
    <text evidence="7">Belongs to the binding-protein-dependent transport system permease family.</text>
</comment>
<evidence type="ECO:0000256" key="4">
    <source>
        <dbReference type="ARBA" id="ARBA00022692"/>
    </source>
</evidence>
<sequence>MNKKNLTSWILLIPVSVIMLFLVVYPIFKTFLFSLDRFNLTEPGNIKFIGLKNYIKVFKSGDFYYSLINSLIIIAFVIILGFTCSLLVGLLLNKKSRLSPVLTAIAIIPWALPPVVNGIIWKFIFYPGYGLANKILINSGLINEPITWTTNRYILMIVISIVVAWRVIPFCAIVVLANLQTIPSELYEAAKVDGATKVKEFFEITLPLILPSLTLILINLTISAINVFDEIVALNGYAFEGQTLLIYNYMNTFSFMNFGLGSAITYIIMILSGIIGYFYIRTMSKDII</sequence>
<keyword evidence="4 7" id="KW-0812">Transmembrane</keyword>
<dbReference type="PROSITE" id="PS50928">
    <property type="entry name" value="ABC_TM1"/>
    <property type="match status" value="1"/>
</dbReference>
<feature type="transmembrane region" description="Helical" evidence="7">
    <location>
        <begin position="63"/>
        <end position="92"/>
    </location>
</feature>
<evidence type="ECO:0000256" key="3">
    <source>
        <dbReference type="ARBA" id="ARBA00022475"/>
    </source>
</evidence>
<comment type="subcellular location">
    <subcellularLocation>
        <location evidence="1 7">Cell membrane</location>
        <topology evidence="1 7">Multi-pass membrane protein</topology>
    </subcellularLocation>
</comment>
<dbReference type="InterPro" id="IPR000515">
    <property type="entry name" value="MetI-like"/>
</dbReference>
<dbReference type="RefSeq" id="WP_072896872.1">
    <property type="nucleotide sequence ID" value="NZ_FQVM01000021.1"/>
</dbReference>
<keyword evidence="2 7" id="KW-0813">Transport</keyword>
<feature type="transmembrane region" description="Helical" evidence="7">
    <location>
        <begin position="200"/>
        <end position="225"/>
    </location>
</feature>
<dbReference type="GO" id="GO:0055085">
    <property type="term" value="P:transmembrane transport"/>
    <property type="evidence" value="ECO:0007669"/>
    <property type="project" value="InterPro"/>
</dbReference>
<evidence type="ECO:0000256" key="6">
    <source>
        <dbReference type="ARBA" id="ARBA00023136"/>
    </source>
</evidence>
<dbReference type="CDD" id="cd06261">
    <property type="entry name" value="TM_PBP2"/>
    <property type="match status" value="1"/>
</dbReference>
<feature type="transmembrane region" description="Helical" evidence="7">
    <location>
        <begin position="258"/>
        <end position="280"/>
    </location>
</feature>
<dbReference type="Pfam" id="PF00528">
    <property type="entry name" value="BPD_transp_1"/>
    <property type="match status" value="1"/>
</dbReference>
<evidence type="ECO:0000256" key="5">
    <source>
        <dbReference type="ARBA" id="ARBA00022989"/>
    </source>
</evidence>
<dbReference type="GO" id="GO:0005886">
    <property type="term" value="C:plasma membrane"/>
    <property type="evidence" value="ECO:0007669"/>
    <property type="project" value="UniProtKB-SubCell"/>
</dbReference>
<dbReference type="STRING" id="1533.SAMN05443638_12129"/>
<protein>
    <submittedName>
        <fullName evidence="9">Carbohydrate ABC transporter membrane protein 1, CUT1 family</fullName>
    </submittedName>
</protein>
<evidence type="ECO:0000313" key="10">
    <source>
        <dbReference type="Proteomes" id="UP000184035"/>
    </source>
</evidence>
<dbReference type="EMBL" id="FQVM01000021">
    <property type="protein sequence ID" value="SHE97421.1"/>
    <property type="molecule type" value="Genomic_DNA"/>
</dbReference>
<dbReference type="InterPro" id="IPR050809">
    <property type="entry name" value="UgpAE/MalFG_permease"/>
</dbReference>
<name>A0A1M4XVA2_9CLOT</name>
<feature type="transmembrane region" description="Helical" evidence="7">
    <location>
        <begin position="104"/>
        <end position="124"/>
    </location>
</feature>
<evidence type="ECO:0000256" key="7">
    <source>
        <dbReference type="RuleBase" id="RU363032"/>
    </source>
</evidence>